<sequence length="959" mass="110250">MFQPSNVGRLSIGTLNVRRLASSERLLELQEELEGINIDVIALTELRWRGTGSLQLSDSGFCFYHAGPESSEDVSGTGFLVSSRMKPFVEAFRPVSPRISALDLKFGRQLLRLFAVYAPPTSATRDDEEDEEDEYDSLLETLRSELRAASMSGQRGASSTLRDAIAPRLRVYPALLGDFNAKIGRKEEDDEEAVGNFGYGDRNVRGQQLLDFCEENHLRAVNTFFKARPGRKWTWISPNGHTKNCIDFVLASRLIRFQSATVLGSCISSSDHRLVRAVIQTPKREVMRHEDRTLKKKYRLNRDLFRMALTTMTPCANQQDSPEDYANLVAQVQSAAEFAREPEEKSPRLSEETKRLFAQRRHLKYRRSTAAERIALTELNKLIRREIRKDLVKHHQRLVEEAIRRNRGLRHVRREAAIGRRRLTRLRDADGNLCSTTTQLKRTVKAFYEALYSSTVDVQYEEHEAQEECPDLLISEVGEALKTMRNGTAPGIDKITVEMLKTGSHVLLPWLTKLFNMCLRTCSIPQKMADSSTILLHKKGDPLELKNYRPISLLSAIYKLLTKVLTKRIERILDAAQPVEQAGFRKNFSTIDHLQAINQLVERSREYRLPLFIVFVDYEKAFDTVELNAVWSAVQQQGVPGQITKLLQKIYQEATSPVNINDEPVPIEIRRGVRQGDTISPKLFTATLEHVFRHLQWEEVGININGSRLSNLRFADDIALIAETAEDLQKMMDELNEASQRAGLKINANKTKLMSTEPTSILLNGSEVERVESFVYLGQEVRLVRDHGKEMSRRICSGWNVFKQYKQFLTNPTVEMRWKRRLFNMCVLPAMLYGAETWALTKSACKRLATAQRKMERRMVGVRLVDKKTNDWLRGVTKISDVAESAKKRKMKYAWKLANEDEEKWSKRLTDWRPIVSRPLGRPRTRWRDDIRKALRTQAWQNQARRTTLRQWLNIMGSA</sequence>
<dbReference type="InterPro" id="IPR000477">
    <property type="entry name" value="RT_dom"/>
</dbReference>
<feature type="coiled-coil region" evidence="1">
    <location>
        <begin position="718"/>
        <end position="745"/>
    </location>
</feature>
<accession>A0AA39IIL7</accession>
<dbReference type="Gene3D" id="3.30.70.270">
    <property type="match status" value="1"/>
</dbReference>
<reference evidence="3" key="1">
    <citation type="submission" date="2023-06" db="EMBL/GenBank/DDBJ databases">
        <title>Genomic analysis of the entomopathogenic nematode Steinernema hermaphroditum.</title>
        <authorList>
            <person name="Schwarz E.M."/>
            <person name="Heppert J.K."/>
            <person name="Baniya A."/>
            <person name="Schwartz H.T."/>
            <person name="Tan C.-H."/>
            <person name="Antoshechkin I."/>
            <person name="Sternberg P.W."/>
            <person name="Goodrich-Blair H."/>
            <person name="Dillman A.R."/>
        </authorList>
    </citation>
    <scope>NUCLEOTIDE SEQUENCE</scope>
    <source>
        <strain evidence="3">PS9179</strain>
        <tissue evidence="3">Whole animal</tissue>
    </source>
</reference>
<dbReference type="CDD" id="cd09076">
    <property type="entry name" value="L1-EN"/>
    <property type="match status" value="1"/>
</dbReference>
<name>A0AA39IIL7_9BILA</name>
<protein>
    <recommendedName>
        <fullName evidence="2">Reverse transcriptase domain-containing protein</fullName>
    </recommendedName>
</protein>
<organism evidence="3 4">
    <name type="scientific">Steinernema hermaphroditum</name>
    <dbReference type="NCBI Taxonomy" id="289476"/>
    <lineage>
        <taxon>Eukaryota</taxon>
        <taxon>Metazoa</taxon>
        <taxon>Ecdysozoa</taxon>
        <taxon>Nematoda</taxon>
        <taxon>Chromadorea</taxon>
        <taxon>Rhabditida</taxon>
        <taxon>Tylenchina</taxon>
        <taxon>Panagrolaimomorpha</taxon>
        <taxon>Strongyloidoidea</taxon>
        <taxon>Steinernematidae</taxon>
        <taxon>Steinernema</taxon>
    </lineage>
</organism>
<gene>
    <name evidence="3" type="ORF">QR680_008579</name>
</gene>
<feature type="domain" description="Reverse transcriptase" evidence="2">
    <location>
        <begin position="517"/>
        <end position="781"/>
    </location>
</feature>
<dbReference type="SUPFAM" id="SSF56219">
    <property type="entry name" value="DNase I-like"/>
    <property type="match status" value="1"/>
</dbReference>
<dbReference type="Gene3D" id="3.60.10.10">
    <property type="entry name" value="Endonuclease/exonuclease/phosphatase"/>
    <property type="match status" value="1"/>
</dbReference>
<dbReference type="InterPro" id="IPR043502">
    <property type="entry name" value="DNA/RNA_pol_sf"/>
</dbReference>
<evidence type="ECO:0000313" key="3">
    <source>
        <dbReference type="EMBL" id="KAK0424256.1"/>
    </source>
</evidence>
<dbReference type="InterPro" id="IPR043128">
    <property type="entry name" value="Rev_trsase/Diguanyl_cyclase"/>
</dbReference>
<evidence type="ECO:0000256" key="1">
    <source>
        <dbReference type="SAM" id="Coils"/>
    </source>
</evidence>
<evidence type="ECO:0000259" key="2">
    <source>
        <dbReference type="PROSITE" id="PS50878"/>
    </source>
</evidence>
<dbReference type="AlphaFoldDB" id="A0AA39IIL7"/>
<dbReference type="InterPro" id="IPR005135">
    <property type="entry name" value="Endo/exonuclease/phosphatase"/>
</dbReference>
<dbReference type="InterPro" id="IPR036691">
    <property type="entry name" value="Endo/exonu/phosph_ase_sf"/>
</dbReference>
<dbReference type="Pfam" id="PF00078">
    <property type="entry name" value="RVT_1"/>
    <property type="match status" value="1"/>
</dbReference>
<dbReference type="CDD" id="cd01650">
    <property type="entry name" value="RT_nLTR_like"/>
    <property type="match status" value="1"/>
</dbReference>
<keyword evidence="1" id="KW-0175">Coiled coil</keyword>
<dbReference type="PANTHER" id="PTHR47027">
    <property type="entry name" value="REVERSE TRANSCRIPTASE DOMAIN-CONTAINING PROTEIN"/>
    <property type="match status" value="1"/>
</dbReference>
<dbReference type="Pfam" id="PF03372">
    <property type="entry name" value="Exo_endo_phos"/>
    <property type="match status" value="1"/>
</dbReference>
<dbReference type="Proteomes" id="UP001175271">
    <property type="component" value="Unassembled WGS sequence"/>
</dbReference>
<evidence type="ECO:0000313" key="4">
    <source>
        <dbReference type="Proteomes" id="UP001175271"/>
    </source>
</evidence>
<dbReference type="GO" id="GO:0003824">
    <property type="term" value="F:catalytic activity"/>
    <property type="evidence" value="ECO:0007669"/>
    <property type="project" value="InterPro"/>
</dbReference>
<proteinExistence type="predicted"/>
<keyword evidence="4" id="KW-1185">Reference proteome</keyword>
<dbReference type="SUPFAM" id="SSF56672">
    <property type="entry name" value="DNA/RNA polymerases"/>
    <property type="match status" value="1"/>
</dbReference>
<dbReference type="EMBL" id="JAUCMV010000001">
    <property type="protein sequence ID" value="KAK0424256.1"/>
    <property type="molecule type" value="Genomic_DNA"/>
</dbReference>
<dbReference type="PANTHER" id="PTHR47027:SF20">
    <property type="entry name" value="REVERSE TRANSCRIPTASE-LIKE PROTEIN WITH RNA-DIRECTED DNA POLYMERASE DOMAIN"/>
    <property type="match status" value="1"/>
</dbReference>
<dbReference type="PROSITE" id="PS50878">
    <property type="entry name" value="RT_POL"/>
    <property type="match status" value="1"/>
</dbReference>
<comment type="caution">
    <text evidence="3">The sequence shown here is derived from an EMBL/GenBank/DDBJ whole genome shotgun (WGS) entry which is preliminary data.</text>
</comment>